<keyword evidence="15" id="KW-1185">Reference proteome</keyword>
<keyword evidence="3" id="KW-0813">Transport</keyword>
<dbReference type="GO" id="GO:0006814">
    <property type="term" value="P:sodium ion transport"/>
    <property type="evidence" value="ECO:0007669"/>
    <property type="project" value="UniProtKB-KW"/>
</dbReference>
<dbReference type="GO" id="GO:0005886">
    <property type="term" value="C:plasma membrane"/>
    <property type="evidence" value="ECO:0007669"/>
    <property type="project" value="UniProtKB-SubCell"/>
</dbReference>
<dbReference type="InterPro" id="IPR051163">
    <property type="entry name" value="Sodium:Solute_Symporter_SSF"/>
</dbReference>
<dbReference type="PANTHER" id="PTHR42985">
    <property type="entry name" value="SODIUM-COUPLED MONOCARBOXYLATE TRANSPORTER"/>
    <property type="match status" value="1"/>
</dbReference>
<keyword evidence="7" id="KW-0915">Sodium</keyword>
<accession>A0A561SJ87</accession>
<feature type="transmembrane region" description="Helical" evidence="13">
    <location>
        <begin position="42"/>
        <end position="66"/>
    </location>
</feature>
<evidence type="ECO:0000256" key="6">
    <source>
        <dbReference type="ARBA" id="ARBA00022989"/>
    </source>
</evidence>
<keyword evidence="10" id="KW-0739">Sodium transport</keyword>
<dbReference type="AlphaFoldDB" id="A0A561SJ87"/>
<dbReference type="Gene3D" id="1.20.1730.10">
    <property type="entry name" value="Sodium/glucose cotransporter"/>
    <property type="match status" value="1"/>
</dbReference>
<comment type="similarity">
    <text evidence="2 11">Belongs to the sodium:solute symporter (SSF) (TC 2.A.21) family.</text>
</comment>
<feature type="transmembrane region" description="Helical" evidence="13">
    <location>
        <begin position="154"/>
        <end position="173"/>
    </location>
</feature>
<feature type="transmembrane region" description="Helical" evidence="13">
    <location>
        <begin position="72"/>
        <end position="91"/>
    </location>
</feature>
<evidence type="ECO:0000256" key="12">
    <source>
        <dbReference type="SAM" id="MobiDB-lite"/>
    </source>
</evidence>
<protein>
    <submittedName>
        <fullName evidence="14">Sodium:solute symporter family protein</fullName>
    </submittedName>
</protein>
<feature type="region of interest" description="Disordered" evidence="12">
    <location>
        <begin position="192"/>
        <end position="232"/>
    </location>
</feature>
<evidence type="ECO:0000313" key="14">
    <source>
        <dbReference type="EMBL" id="TWF74941.1"/>
    </source>
</evidence>
<dbReference type="Proteomes" id="UP000321261">
    <property type="component" value="Unassembled WGS sequence"/>
</dbReference>
<name>A0A561SJ87_9PSEU</name>
<comment type="caution">
    <text evidence="14">The sequence shown here is derived from an EMBL/GenBank/DDBJ whole genome shotgun (WGS) entry which is preliminary data.</text>
</comment>
<dbReference type="GO" id="GO:0015293">
    <property type="term" value="F:symporter activity"/>
    <property type="evidence" value="ECO:0007669"/>
    <property type="project" value="TreeGrafter"/>
</dbReference>
<reference evidence="14 15" key="1">
    <citation type="submission" date="2019-06" db="EMBL/GenBank/DDBJ databases">
        <title>Sequencing the genomes of 1000 actinobacteria strains.</title>
        <authorList>
            <person name="Klenk H.-P."/>
        </authorList>
    </citation>
    <scope>NUCLEOTIDE SEQUENCE [LARGE SCALE GENOMIC DNA]</scope>
    <source>
        <strain evidence="14 15">DSM 45671</strain>
    </source>
</reference>
<evidence type="ECO:0000256" key="11">
    <source>
        <dbReference type="RuleBase" id="RU362091"/>
    </source>
</evidence>
<evidence type="ECO:0000256" key="7">
    <source>
        <dbReference type="ARBA" id="ARBA00023053"/>
    </source>
</evidence>
<keyword evidence="5 13" id="KW-0812">Transmembrane</keyword>
<evidence type="ECO:0000313" key="15">
    <source>
        <dbReference type="Proteomes" id="UP000321261"/>
    </source>
</evidence>
<evidence type="ECO:0000256" key="1">
    <source>
        <dbReference type="ARBA" id="ARBA00004651"/>
    </source>
</evidence>
<evidence type="ECO:0000256" key="10">
    <source>
        <dbReference type="ARBA" id="ARBA00023201"/>
    </source>
</evidence>
<dbReference type="Pfam" id="PF00474">
    <property type="entry name" value="SSF"/>
    <property type="match status" value="1"/>
</dbReference>
<dbReference type="InterPro" id="IPR001734">
    <property type="entry name" value="Na/solute_symporter"/>
</dbReference>
<evidence type="ECO:0000256" key="3">
    <source>
        <dbReference type="ARBA" id="ARBA00022448"/>
    </source>
</evidence>
<evidence type="ECO:0000256" key="9">
    <source>
        <dbReference type="ARBA" id="ARBA00023136"/>
    </source>
</evidence>
<keyword evidence="8" id="KW-0406">Ion transport</keyword>
<proteinExistence type="inferred from homology"/>
<organism evidence="14 15">
    <name type="scientific">Pseudonocardia hierapolitana</name>
    <dbReference type="NCBI Taxonomy" id="1128676"/>
    <lineage>
        <taxon>Bacteria</taxon>
        <taxon>Bacillati</taxon>
        <taxon>Actinomycetota</taxon>
        <taxon>Actinomycetes</taxon>
        <taxon>Pseudonocardiales</taxon>
        <taxon>Pseudonocardiaceae</taxon>
        <taxon>Pseudonocardia</taxon>
    </lineage>
</organism>
<dbReference type="PANTHER" id="PTHR42985:SF40">
    <property type="entry name" value="LD47995P-RELATED"/>
    <property type="match status" value="1"/>
</dbReference>
<gene>
    <name evidence="14" type="ORF">FHX44_11825</name>
</gene>
<evidence type="ECO:0000256" key="13">
    <source>
        <dbReference type="SAM" id="Phobius"/>
    </source>
</evidence>
<evidence type="ECO:0000256" key="4">
    <source>
        <dbReference type="ARBA" id="ARBA00022475"/>
    </source>
</evidence>
<evidence type="ECO:0000256" key="8">
    <source>
        <dbReference type="ARBA" id="ARBA00023065"/>
    </source>
</evidence>
<feature type="transmembrane region" description="Helical" evidence="13">
    <location>
        <begin position="103"/>
        <end position="123"/>
    </location>
</feature>
<keyword evidence="4" id="KW-1003">Cell membrane</keyword>
<dbReference type="InterPro" id="IPR038377">
    <property type="entry name" value="Na/Glc_symporter_sf"/>
</dbReference>
<keyword evidence="9 13" id="KW-0472">Membrane</keyword>
<evidence type="ECO:0000256" key="5">
    <source>
        <dbReference type="ARBA" id="ARBA00022692"/>
    </source>
</evidence>
<sequence>MAARSVTPRRGPSDLLPFYYGSKARSVLEFLRRRFNTTTQRVNAVTFALAAVLIAGVNLYALGLILEALLGWSLELAIPIAALVVLSYTFLGGLSAAIYNEVLQFFVILALLIPLTVACLARVGSWEGLRDAVSGLPPGPEQLSSWPGTPLTEIASPFLSVLGIVFVLSFGVLDHQLRGGATYAVGAQHVGGAPQTDHRRVLQGVDPAGRGDPRHGRRRPGAAADHVEGGWS</sequence>
<dbReference type="PROSITE" id="PS50283">
    <property type="entry name" value="NA_SOLUT_SYMP_3"/>
    <property type="match status" value="1"/>
</dbReference>
<dbReference type="EMBL" id="VIWU01000001">
    <property type="protein sequence ID" value="TWF74941.1"/>
    <property type="molecule type" value="Genomic_DNA"/>
</dbReference>
<comment type="subcellular location">
    <subcellularLocation>
        <location evidence="1">Cell membrane</location>
        <topology evidence="1">Multi-pass membrane protein</topology>
    </subcellularLocation>
</comment>
<evidence type="ECO:0000256" key="2">
    <source>
        <dbReference type="ARBA" id="ARBA00006434"/>
    </source>
</evidence>
<keyword evidence="6 13" id="KW-1133">Transmembrane helix</keyword>